<dbReference type="AlphaFoldDB" id="A0A1H0FS19"/>
<dbReference type="RefSeq" id="WP_091240859.1">
    <property type="nucleotide sequence ID" value="NZ_FNIR01000003.1"/>
</dbReference>
<organism evidence="2 3">
    <name type="scientific">Klenkia soli</name>
    <dbReference type="NCBI Taxonomy" id="1052260"/>
    <lineage>
        <taxon>Bacteria</taxon>
        <taxon>Bacillati</taxon>
        <taxon>Actinomycetota</taxon>
        <taxon>Actinomycetes</taxon>
        <taxon>Geodermatophilales</taxon>
        <taxon>Geodermatophilaceae</taxon>
        <taxon>Klenkia</taxon>
    </lineage>
</organism>
<keyword evidence="3" id="KW-1185">Reference proteome</keyword>
<dbReference type="EMBL" id="FNIR01000003">
    <property type="protein sequence ID" value="SDN97341.1"/>
    <property type="molecule type" value="Genomic_DNA"/>
</dbReference>
<dbReference type="Pfam" id="PF24693">
    <property type="entry name" value="DUF7660"/>
    <property type="match status" value="1"/>
</dbReference>
<evidence type="ECO:0000259" key="1">
    <source>
        <dbReference type="Pfam" id="PF24693"/>
    </source>
</evidence>
<protein>
    <recommendedName>
        <fullName evidence="1">DUF7660 domain-containing protein</fullName>
    </recommendedName>
</protein>
<evidence type="ECO:0000313" key="3">
    <source>
        <dbReference type="Proteomes" id="UP000199088"/>
    </source>
</evidence>
<dbReference type="OrthoDB" id="1373771at2"/>
<accession>A0A1H0FS19</accession>
<dbReference type="STRING" id="1052260.SAMN05660199_01001"/>
<name>A0A1H0FS19_9ACTN</name>
<evidence type="ECO:0000313" key="2">
    <source>
        <dbReference type="EMBL" id="SDN97341.1"/>
    </source>
</evidence>
<feature type="domain" description="DUF7660" evidence="1">
    <location>
        <begin position="22"/>
        <end position="85"/>
    </location>
</feature>
<gene>
    <name evidence="2" type="ORF">SAMN05660199_01001</name>
</gene>
<proteinExistence type="predicted"/>
<reference evidence="3" key="1">
    <citation type="submission" date="2016-10" db="EMBL/GenBank/DDBJ databases">
        <authorList>
            <person name="Varghese N."/>
            <person name="Submissions S."/>
        </authorList>
    </citation>
    <scope>NUCLEOTIDE SEQUENCE [LARGE SCALE GENOMIC DNA]</scope>
    <source>
        <strain evidence="3">DSM 45843</strain>
    </source>
</reference>
<dbReference type="Proteomes" id="UP000199088">
    <property type="component" value="Unassembled WGS sequence"/>
</dbReference>
<sequence>MAWETGRFADISVRTVEQVRSQGDLADVVRCMRADLQGSGQREWENATLDRFLDALAAVAEGRTEVGKPTWSTVAELLVAATGYE</sequence>
<dbReference type="InterPro" id="IPR056077">
    <property type="entry name" value="DUF7660"/>
</dbReference>